<organism evidence="2 3">
    <name type="scientific">Iphiclides podalirius</name>
    <name type="common">scarce swallowtail</name>
    <dbReference type="NCBI Taxonomy" id="110791"/>
    <lineage>
        <taxon>Eukaryota</taxon>
        <taxon>Metazoa</taxon>
        <taxon>Ecdysozoa</taxon>
        <taxon>Arthropoda</taxon>
        <taxon>Hexapoda</taxon>
        <taxon>Insecta</taxon>
        <taxon>Pterygota</taxon>
        <taxon>Neoptera</taxon>
        <taxon>Endopterygota</taxon>
        <taxon>Lepidoptera</taxon>
        <taxon>Glossata</taxon>
        <taxon>Ditrysia</taxon>
        <taxon>Papilionoidea</taxon>
        <taxon>Papilionidae</taxon>
        <taxon>Papilioninae</taxon>
        <taxon>Iphiclides</taxon>
    </lineage>
</organism>
<feature type="non-terminal residue" evidence="2">
    <location>
        <position position="1"/>
    </location>
</feature>
<feature type="region of interest" description="Disordered" evidence="1">
    <location>
        <begin position="115"/>
        <end position="163"/>
    </location>
</feature>
<keyword evidence="3" id="KW-1185">Reference proteome</keyword>
<feature type="compositionally biased region" description="Basic and acidic residues" evidence="1">
    <location>
        <begin position="154"/>
        <end position="163"/>
    </location>
</feature>
<reference evidence="2" key="1">
    <citation type="submission" date="2022-03" db="EMBL/GenBank/DDBJ databases">
        <authorList>
            <person name="Martin H S."/>
        </authorList>
    </citation>
    <scope>NUCLEOTIDE SEQUENCE</scope>
</reference>
<accession>A0ABN8HX78</accession>
<evidence type="ECO:0000256" key="1">
    <source>
        <dbReference type="SAM" id="MobiDB-lite"/>
    </source>
</evidence>
<feature type="compositionally biased region" description="Polar residues" evidence="1">
    <location>
        <begin position="115"/>
        <end position="127"/>
    </location>
</feature>
<evidence type="ECO:0000313" key="2">
    <source>
        <dbReference type="EMBL" id="CAH2041585.1"/>
    </source>
</evidence>
<name>A0ABN8HX78_9NEOP</name>
<proteinExistence type="predicted"/>
<protein>
    <submittedName>
        <fullName evidence="2">Uncharacterized protein</fullName>
    </submittedName>
</protein>
<evidence type="ECO:0000313" key="3">
    <source>
        <dbReference type="Proteomes" id="UP000837857"/>
    </source>
</evidence>
<gene>
    <name evidence="2" type="ORF">IPOD504_LOCUS3268</name>
</gene>
<sequence length="163" mass="18245">MPIELYFRFHFPNKGFIVALGINFRRRANLVGAVHILDVSTRSIARRCHVVGDDAAFWVNWQTADDTAISRPYEATVSAVSIDARRGLQLAVHRSGSPGQTGDYRIQLKRVQTMESVSMPTSKSTCRQMRRAGRNVASGTNRAARPLYTAAAPRNDHDGRRYN</sequence>
<dbReference type="Proteomes" id="UP000837857">
    <property type="component" value="Chromosome 13"/>
</dbReference>
<dbReference type="EMBL" id="OW152825">
    <property type="protein sequence ID" value="CAH2041585.1"/>
    <property type="molecule type" value="Genomic_DNA"/>
</dbReference>